<dbReference type="Proteomes" id="UP001257909">
    <property type="component" value="Unassembled WGS sequence"/>
</dbReference>
<comment type="caution">
    <text evidence="2">The sequence shown here is derived from an EMBL/GenBank/DDBJ whole genome shotgun (WGS) entry which is preliminary data.</text>
</comment>
<evidence type="ECO:0008006" key="4">
    <source>
        <dbReference type="Google" id="ProtNLM"/>
    </source>
</evidence>
<feature type="region of interest" description="Disordered" evidence="1">
    <location>
        <begin position="31"/>
        <end position="66"/>
    </location>
</feature>
<sequence length="66" mass="7242">MSSSKALKKKISKRAKQKKNILVKNSIRLKQKAEEAQTENTEADVTQVEATEAPDSPLKNTSAATE</sequence>
<evidence type="ECO:0000256" key="1">
    <source>
        <dbReference type="SAM" id="MobiDB-lite"/>
    </source>
</evidence>
<evidence type="ECO:0000313" key="2">
    <source>
        <dbReference type="EMBL" id="MDR7121803.1"/>
    </source>
</evidence>
<dbReference type="EMBL" id="JAVDWR010000009">
    <property type="protein sequence ID" value="MDR7121803.1"/>
    <property type="molecule type" value="Genomic_DNA"/>
</dbReference>
<protein>
    <recommendedName>
        <fullName evidence="4">DUF2986 domain-containing protein</fullName>
    </recommendedName>
</protein>
<evidence type="ECO:0000313" key="3">
    <source>
        <dbReference type="Proteomes" id="UP001257909"/>
    </source>
</evidence>
<dbReference type="RefSeq" id="WP_310279427.1">
    <property type="nucleotide sequence ID" value="NZ_JAVDWR010000009.1"/>
</dbReference>
<accession>A0ABU1W234</accession>
<name>A0ABU1W234_9GAMM</name>
<organism evidence="2 3">
    <name type="scientific">Rheinheimera soli</name>
    <dbReference type="NCBI Taxonomy" id="443616"/>
    <lineage>
        <taxon>Bacteria</taxon>
        <taxon>Pseudomonadati</taxon>
        <taxon>Pseudomonadota</taxon>
        <taxon>Gammaproteobacteria</taxon>
        <taxon>Chromatiales</taxon>
        <taxon>Chromatiaceae</taxon>
        <taxon>Rheinheimera</taxon>
    </lineage>
</organism>
<reference evidence="2 3" key="1">
    <citation type="submission" date="2023-07" db="EMBL/GenBank/DDBJ databases">
        <title>Sorghum-associated microbial communities from plants grown in Nebraska, USA.</title>
        <authorList>
            <person name="Schachtman D."/>
        </authorList>
    </citation>
    <scope>NUCLEOTIDE SEQUENCE [LARGE SCALE GENOMIC DNA]</scope>
    <source>
        <strain evidence="2 3">4138</strain>
    </source>
</reference>
<keyword evidence="3" id="KW-1185">Reference proteome</keyword>
<proteinExistence type="predicted"/>
<gene>
    <name evidence="2" type="ORF">J2W69_002760</name>
</gene>